<gene>
    <name evidence="3" type="primary">rutF_1</name>
    <name evidence="3" type="ORF">HALOF300_02492</name>
</gene>
<dbReference type="RefSeq" id="WP_197522517.1">
    <property type="nucleotide sequence ID" value="NZ_CACRYJ010000034.1"/>
</dbReference>
<reference evidence="3 4" key="1">
    <citation type="submission" date="2019-11" db="EMBL/GenBank/DDBJ databases">
        <authorList>
            <person name="Criscuolo A."/>
        </authorList>
    </citation>
    <scope>NUCLEOTIDE SEQUENCE [LARGE SCALE GENOMIC DNA]</scope>
    <source>
        <strain evidence="3">CIP111667</strain>
    </source>
</reference>
<accession>A0A7M4DK30</accession>
<dbReference type="GO" id="GO:0010181">
    <property type="term" value="F:FMN binding"/>
    <property type="evidence" value="ECO:0007669"/>
    <property type="project" value="InterPro"/>
</dbReference>
<dbReference type="InterPro" id="IPR012349">
    <property type="entry name" value="Split_barrel_FMN-bd"/>
</dbReference>
<dbReference type="EMBL" id="CACRYJ010000034">
    <property type="protein sequence ID" value="VZO37420.1"/>
    <property type="molecule type" value="Genomic_DNA"/>
</dbReference>
<evidence type="ECO:0000259" key="2">
    <source>
        <dbReference type="SMART" id="SM00903"/>
    </source>
</evidence>
<dbReference type="PANTHER" id="PTHR30466">
    <property type="entry name" value="FLAVIN REDUCTASE"/>
    <property type="match status" value="1"/>
</dbReference>
<sequence>MTTTAPPGTAVTDEFRAAMAGLAAGVCVITTTGTDGSPSGLTVSTGFSVSVTPPVFGLCVDVRSRTLPAVLERGAFVANVLHGGAQDVATLFASRATDKFARTPHRFTPGGLPWLAEHSLRSVECRIVQTADAGDHVIILGAVDAVHAPAVAGGSALAYVDRRFHALPRS</sequence>
<dbReference type="EC" id="1.5.1.42" evidence="3"/>
<dbReference type="SUPFAM" id="SSF50475">
    <property type="entry name" value="FMN-binding split barrel"/>
    <property type="match status" value="1"/>
</dbReference>
<name>A0A7M4DK30_9MICO</name>
<evidence type="ECO:0000256" key="1">
    <source>
        <dbReference type="ARBA" id="ARBA00023002"/>
    </source>
</evidence>
<keyword evidence="4" id="KW-1185">Reference proteome</keyword>
<dbReference type="InterPro" id="IPR050268">
    <property type="entry name" value="NADH-dep_flavin_reductase"/>
</dbReference>
<keyword evidence="1 3" id="KW-0560">Oxidoreductase</keyword>
<dbReference type="Proteomes" id="UP000419743">
    <property type="component" value="Unassembled WGS sequence"/>
</dbReference>
<dbReference type="GO" id="GO:0042602">
    <property type="term" value="F:riboflavin reductase (NADPH) activity"/>
    <property type="evidence" value="ECO:0007669"/>
    <property type="project" value="TreeGrafter"/>
</dbReference>
<comment type="caution">
    <text evidence="3">The sequence shown here is derived from an EMBL/GenBank/DDBJ whole genome shotgun (WGS) entry which is preliminary data.</text>
</comment>
<evidence type="ECO:0000313" key="4">
    <source>
        <dbReference type="Proteomes" id="UP000419743"/>
    </source>
</evidence>
<proteinExistence type="predicted"/>
<dbReference type="InterPro" id="IPR002563">
    <property type="entry name" value="Flavin_Rdtase-like_dom"/>
</dbReference>
<dbReference type="Pfam" id="PF01613">
    <property type="entry name" value="Flavin_Reduct"/>
    <property type="match status" value="1"/>
</dbReference>
<dbReference type="Gene3D" id="2.30.110.10">
    <property type="entry name" value="Electron Transport, Fmn-binding Protein, Chain A"/>
    <property type="match status" value="1"/>
</dbReference>
<feature type="domain" description="Flavin reductase like" evidence="2">
    <location>
        <begin position="19"/>
        <end position="166"/>
    </location>
</feature>
<evidence type="ECO:0000313" key="3">
    <source>
        <dbReference type="EMBL" id="VZO37420.1"/>
    </source>
</evidence>
<dbReference type="SMART" id="SM00903">
    <property type="entry name" value="Flavin_Reduct"/>
    <property type="match status" value="1"/>
</dbReference>
<dbReference type="PANTHER" id="PTHR30466:SF1">
    <property type="entry name" value="FMN REDUCTASE (NADH) RUTF"/>
    <property type="match status" value="1"/>
</dbReference>
<organism evidence="3 4">
    <name type="scientific">Occultella aeris</name>
    <dbReference type="NCBI Taxonomy" id="2761496"/>
    <lineage>
        <taxon>Bacteria</taxon>
        <taxon>Bacillati</taxon>
        <taxon>Actinomycetota</taxon>
        <taxon>Actinomycetes</taxon>
        <taxon>Micrococcales</taxon>
        <taxon>Ruaniaceae</taxon>
        <taxon>Occultella</taxon>
    </lineage>
</organism>
<dbReference type="AlphaFoldDB" id="A0A7M4DK30"/>
<protein>
    <submittedName>
        <fullName evidence="3">FMN reductase (NADH) RutF</fullName>
        <ecNumber evidence="3">1.5.1.42</ecNumber>
    </submittedName>
</protein>
<dbReference type="GO" id="GO:0052874">
    <property type="term" value="F:FMN reductase (NADH) activity"/>
    <property type="evidence" value="ECO:0007669"/>
    <property type="project" value="UniProtKB-EC"/>
</dbReference>